<accession>A0A840NEW3</accession>
<dbReference type="AlphaFoldDB" id="A0A840NEW3"/>
<comment type="caution">
    <text evidence="5">The sequence shown here is derived from an EMBL/GenBank/DDBJ whole genome shotgun (WGS) entry which is preliminary data.</text>
</comment>
<evidence type="ECO:0000259" key="4">
    <source>
        <dbReference type="PROSITE" id="PS01124"/>
    </source>
</evidence>
<dbReference type="PROSITE" id="PS01124">
    <property type="entry name" value="HTH_ARAC_FAMILY_2"/>
    <property type="match status" value="1"/>
</dbReference>
<keyword evidence="6" id="KW-1185">Reference proteome</keyword>
<name>A0A840NEW3_9PSEU</name>
<evidence type="ECO:0000256" key="3">
    <source>
        <dbReference type="ARBA" id="ARBA00023163"/>
    </source>
</evidence>
<dbReference type="GO" id="GO:0043565">
    <property type="term" value="F:sequence-specific DNA binding"/>
    <property type="evidence" value="ECO:0007669"/>
    <property type="project" value="InterPro"/>
</dbReference>
<reference evidence="5 6" key="1">
    <citation type="submission" date="2020-08" db="EMBL/GenBank/DDBJ databases">
        <title>Sequencing the genomes of 1000 actinobacteria strains.</title>
        <authorList>
            <person name="Klenk H.-P."/>
        </authorList>
    </citation>
    <scope>NUCLEOTIDE SEQUENCE [LARGE SCALE GENOMIC DNA]</scope>
    <source>
        <strain evidence="5 6">DSM 45582</strain>
    </source>
</reference>
<gene>
    <name evidence="5" type="ORF">BJ969_000957</name>
</gene>
<dbReference type="InterPro" id="IPR046532">
    <property type="entry name" value="DUF6597"/>
</dbReference>
<dbReference type="PANTHER" id="PTHR46796">
    <property type="entry name" value="HTH-TYPE TRANSCRIPTIONAL ACTIVATOR RHAS-RELATED"/>
    <property type="match status" value="1"/>
</dbReference>
<evidence type="ECO:0000313" key="6">
    <source>
        <dbReference type="Proteomes" id="UP000580474"/>
    </source>
</evidence>
<evidence type="ECO:0000256" key="1">
    <source>
        <dbReference type="ARBA" id="ARBA00023015"/>
    </source>
</evidence>
<dbReference type="SMART" id="SM00342">
    <property type="entry name" value="HTH_ARAC"/>
    <property type="match status" value="1"/>
</dbReference>
<dbReference type="Pfam" id="PF20240">
    <property type="entry name" value="DUF6597"/>
    <property type="match status" value="1"/>
</dbReference>
<proteinExistence type="predicted"/>
<dbReference type="GO" id="GO:0003700">
    <property type="term" value="F:DNA-binding transcription factor activity"/>
    <property type="evidence" value="ECO:0007669"/>
    <property type="project" value="InterPro"/>
</dbReference>
<evidence type="ECO:0000256" key="2">
    <source>
        <dbReference type="ARBA" id="ARBA00023125"/>
    </source>
</evidence>
<keyword evidence="3" id="KW-0804">Transcription</keyword>
<protein>
    <submittedName>
        <fullName evidence="5">AraC-like DNA-binding protein</fullName>
    </submittedName>
</protein>
<feature type="domain" description="HTH araC/xylS-type" evidence="4">
    <location>
        <begin position="160"/>
        <end position="236"/>
    </location>
</feature>
<dbReference type="InterPro" id="IPR050204">
    <property type="entry name" value="AraC_XylS_family_regulators"/>
</dbReference>
<dbReference type="Pfam" id="PF12833">
    <property type="entry name" value="HTH_18"/>
    <property type="match status" value="1"/>
</dbReference>
<dbReference type="InterPro" id="IPR018060">
    <property type="entry name" value="HTH_AraC"/>
</dbReference>
<keyword evidence="2 5" id="KW-0238">DNA-binding</keyword>
<sequence>MSTYVEQPVPVGLRDAVSCGWVQEVSAQGHVQRVLPDGCLDLIWRDGVLEMAGPDTGPRLVPLAPGGVAGLRMRPGTARLLLGDVPAAELRDRQVELGELWGPRARPVLDRLATSARPAEASALLVDLARALLPEYRHDAAVAEAVRLLGAPRPPSAAALSEHLGLSVRQLRRRFTAAVGYGPSTLVNVLRFQRARSLDAAHLAELAATAGYADQAHLSRQVRRLSGLTAAELLSGRTRAGCAARRS</sequence>
<dbReference type="Proteomes" id="UP000580474">
    <property type="component" value="Unassembled WGS sequence"/>
</dbReference>
<dbReference type="EMBL" id="JACHIV010000001">
    <property type="protein sequence ID" value="MBB5067869.1"/>
    <property type="molecule type" value="Genomic_DNA"/>
</dbReference>
<dbReference type="PANTHER" id="PTHR46796:SF15">
    <property type="entry name" value="BLL1074 PROTEIN"/>
    <property type="match status" value="1"/>
</dbReference>
<dbReference type="RefSeq" id="WP_184477665.1">
    <property type="nucleotide sequence ID" value="NZ_JACHIV010000001.1"/>
</dbReference>
<keyword evidence="1" id="KW-0805">Transcription regulation</keyword>
<evidence type="ECO:0000313" key="5">
    <source>
        <dbReference type="EMBL" id="MBB5067869.1"/>
    </source>
</evidence>
<organism evidence="5 6">
    <name type="scientific">Saccharopolyspora gloriosae</name>
    <dbReference type="NCBI Taxonomy" id="455344"/>
    <lineage>
        <taxon>Bacteria</taxon>
        <taxon>Bacillati</taxon>
        <taxon>Actinomycetota</taxon>
        <taxon>Actinomycetes</taxon>
        <taxon>Pseudonocardiales</taxon>
        <taxon>Pseudonocardiaceae</taxon>
        <taxon>Saccharopolyspora</taxon>
    </lineage>
</organism>
<dbReference type="Gene3D" id="1.10.10.60">
    <property type="entry name" value="Homeodomain-like"/>
    <property type="match status" value="1"/>
</dbReference>